<keyword evidence="5" id="KW-1185">Reference proteome</keyword>
<feature type="compositionally biased region" description="Basic and acidic residues" evidence="1">
    <location>
        <begin position="93"/>
        <end position="108"/>
    </location>
</feature>
<dbReference type="AlphaFoldDB" id="A0A6A2ZNL8"/>
<gene>
    <name evidence="4" type="ORF">F3Y22_tig00110812pilonHSYRG00129</name>
</gene>
<feature type="compositionally biased region" description="Polar residues" evidence="1">
    <location>
        <begin position="78"/>
        <end position="92"/>
    </location>
</feature>
<name>A0A6A2ZNL8_HIBSY</name>
<dbReference type="PANTHER" id="PTHR21450">
    <property type="entry name" value="PROTEIN ALTERED PHOSPHATE STARVATION RESPONSE 1"/>
    <property type="match status" value="1"/>
</dbReference>
<evidence type="ECO:0000259" key="3">
    <source>
        <dbReference type="Pfam" id="PF04783"/>
    </source>
</evidence>
<evidence type="ECO:0000259" key="2">
    <source>
        <dbReference type="Pfam" id="PF04782"/>
    </source>
</evidence>
<dbReference type="Pfam" id="PF04783">
    <property type="entry name" value="DUF630"/>
    <property type="match status" value="1"/>
</dbReference>
<sequence length="300" mass="33393">MGCATSKKEEEDGVVSLCKERKRLLKLAVERRYALAEAQCKYNQSLYAVAAAIRLFVARHSSPSSPFLITFPATTSTDEAAETPITNPWNQDQGHDEVPRTEEGKEGCVESSEEQEGEEEKKISFASISMAKRLHRQCHHQRRSLPGISSTLLMSEREEGIPDLEEDGVRVMSERKVENVTNADEASEKNSFRMIKTPTATNERELLEALKDVEDHFLRAYESGLDVCRMLEANRVQLQSGLEELKVVLVSSSCKLTTKGEIARINLSGQLLGAGLRYPGLLPAKALFHVVPEVLLHGQN</sequence>
<feature type="region of interest" description="Disordered" evidence="1">
    <location>
        <begin position="78"/>
        <end position="122"/>
    </location>
</feature>
<evidence type="ECO:0000256" key="1">
    <source>
        <dbReference type="SAM" id="MobiDB-lite"/>
    </source>
</evidence>
<feature type="domain" description="DUF632" evidence="2">
    <location>
        <begin position="206"/>
        <end position="247"/>
    </location>
</feature>
<dbReference type="InterPro" id="IPR006868">
    <property type="entry name" value="DUF630"/>
</dbReference>
<proteinExistence type="predicted"/>
<dbReference type="EMBL" id="VEPZ02001119">
    <property type="protein sequence ID" value="KAE8693468.1"/>
    <property type="molecule type" value="Genomic_DNA"/>
</dbReference>
<dbReference type="Pfam" id="PF04782">
    <property type="entry name" value="DUF632"/>
    <property type="match status" value="1"/>
</dbReference>
<feature type="domain" description="DUF630" evidence="3">
    <location>
        <begin position="1"/>
        <end position="60"/>
    </location>
</feature>
<evidence type="ECO:0000313" key="5">
    <source>
        <dbReference type="Proteomes" id="UP000436088"/>
    </source>
</evidence>
<dbReference type="InterPro" id="IPR006867">
    <property type="entry name" value="DUF632"/>
</dbReference>
<protein>
    <submittedName>
        <fullName evidence="4">Uncharacterized protein</fullName>
    </submittedName>
</protein>
<organism evidence="4 5">
    <name type="scientific">Hibiscus syriacus</name>
    <name type="common">Rose of Sharon</name>
    <dbReference type="NCBI Taxonomy" id="106335"/>
    <lineage>
        <taxon>Eukaryota</taxon>
        <taxon>Viridiplantae</taxon>
        <taxon>Streptophyta</taxon>
        <taxon>Embryophyta</taxon>
        <taxon>Tracheophyta</taxon>
        <taxon>Spermatophyta</taxon>
        <taxon>Magnoliopsida</taxon>
        <taxon>eudicotyledons</taxon>
        <taxon>Gunneridae</taxon>
        <taxon>Pentapetalae</taxon>
        <taxon>rosids</taxon>
        <taxon>malvids</taxon>
        <taxon>Malvales</taxon>
        <taxon>Malvaceae</taxon>
        <taxon>Malvoideae</taxon>
        <taxon>Hibiscus</taxon>
    </lineage>
</organism>
<accession>A0A6A2ZNL8</accession>
<dbReference type="PANTHER" id="PTHR21450:SF34">
    <property type="entry name" value="DUF632 DOMAIN-CONTAINING PROTEIN"/>
    <property type="match status" value="1"/>
</dbReference>
<comment type="caution">
    <text evidence="4">The sequence shown here is derived from an EMBL/GenBank/DDBJ whole genome shotgun (WGS) entry which is preliminary data.</text>
</comment>
<evidence type="ECO:0000313" key="4">
    <source>
        <dbReference type="EMBL" id="KAE8693468.1"/>
    </source>
</evidence>
<dbReference type="Proteomes" id="UP000436088">
    <property type="component" value="Unassembled WGS sequence"/>
</dbReference>
<reference evidence="4" key="1">
    <citation type="submission" date="2019-09" db="EMBL/GenBank/DDBJ databases">
        <title>Draft genome information of white flower Hibiscus syriacus.</title>
        <authorList>
            <person name="Kim Y.-M."/>
        </authorList>
    </citation>
    <scope>NUCLEOTIDE SEQUENCE [LARGE SCALE GENOMIC DNA]</scope>
    <source>
        <strain evidence="4">YM2019G1</strain>
    </source>
</reference>